<sequence length="158" mass="17320">MLQQANAVQTQQGVAASQNTQSEYHYQVDIGQLPQCPPATALALNKDGWRFTSNPLTNNCFAPALKKSPARSFSSPSQACSMWGLSMYESEAEAKDAYAKLKKSIKNIKKVIGDHLSVGQLTVDDGKCTQTGSNGHFDFHPFVNVPFTQKFHIVCQLP</sequence>
<organism evidence="1 2">
    <name type="scientific">Rouxiella aceris</name>
    <dbReference type="NCBI Taxonomy" id="2703884"/>
    <lineage>
        <taxon>Bacteria</taxon>
        <taxon>Pseudomonadati</taxon>
        <taxon>Pseudomonadota</taxon>
        <taxon>Gammaproteobacteria</taxon>
        <taxon>Enterobacterales</taxon>
        <taxon>Yersiniaceae</taxon>
        <taxon>Rouxiella</taxon>
    </lineage>
</organism>
<proteinExistence type="predicted"/>
<dbReference type="RefSeq" id="WP_169402887.1">
    <property type="nucleotide sequence ID" value="NZ_JAADJU010000004.1"/>
</dbReference>
<reference evidence="1 2" key="1">
    <citation type="submission" date="2020-01" db="EMBL/GenBank/DDBJ databases">
        <authorList>
            <person name="Lee S.D."/>
        </authorList>
    </citation>
    <scope>NUCLEOTIDE SEQUENCE [LARGE SCALE GENOMIC DNA]</scope>
    <source>
        <strain evidence="1 2">SAP-1</strain>
    </source>
</reference>
<protein>
    <submittedName>
        <fullName evidence="1">Uncharacterized protein</fullName>
    </submittedName>
</protein>
<dbReference type="Proteomes" id="UP000585363">
    <property type="component" value="Unassembled WGS sequence"/>
</dbReference>
<keyword evidence="2" id="KW-1185">Reference proteome</keyword>
<evidence type="ECO:0000313" key="1">
    <source>
        <dbReference type="EMBL" id="NMP27196.1"/>
    </source>
</evidence>
<comment type="caution">
    <text evidence="1">The sequence shown here is derived from an EMBL/GenBank/DDBJ whole genome shotgun (WGS) entry which is preliminary data.</text>
</comment>
<evidence type="ECO:0000313" key="2">
    <source>
        <dbReference type="Proteomes" id="UP000585363"/>
    </source>
</evidence>
<reference evidence="1 2" key="2">
    <citation type="submission" date="2020-06" db="EMBL/GenBank/DDBJ databases">
        <title>Polyphasic characterization of a Rahnella strain isolated from tree sap.</title>
        <authorList>
            <person name="Kim I.S."/>
        </authorList>
    </citation>
    <scope>NUCLEOTIDE SEQUENCE [LARGE SCALE GENOMIC DNA]</scope>
    <source>
        <strain evidence="1 2">SAP-1</strain>
    </source>
</reference>
<accession>A0A848MIR6</accession>
<name>A0A848MIR6_9GAMM</name>
<dbReference type="AlphaFoldDB" id="A0A848MIR6"/>
<dbReference type="EMBL" id="JAADJU010000004">
    <property type="protein sequence ID" value="NMP27196.1"/>
    <property type="molecule type" value="Genomic_DNA"/>
</dbReference>
<gene>
    <name evidence="1" type="ORF">GW590_10000</name>
</gene>